<name>A0A242KUE3_ENTMU</name>
<evidence type="ECO:0000313" key="4">
    <source>
        <dbReference type="EMBL" id="OTP24857.1"/>
    </source>
</evidence>
<feature type="transmembrane region" description="Helical" evidence="3">
    <location>
        <begin position="496"/>
        <end position="516"/>
    </location>
</feature>
<feature type="compositionally biased region" description="Polar residues" evidence="2">
    <location>
        <begin position="802"/>
        <end position="815"/>
    </location>
</feature>
<gene>
    <name evidence="4" type="ORF">A5802_003012</name>
</gene>
<protein>
    <submittedName>
        <fullName evidence="4">Uncharacterized protein</fullName>
    </submittedName>
</protein>
<feature type="transmembrane region" description="Helical" evidence="3">
    <location>
        <begin position="586"/>
        <end position="611"/>
    </location>
</feature>
<keyword evidence="3" id="KW-1133">Transmembrane helix</keyword>
<feature type="coiled-coil region" evidence="1">
    <location>
        <begin position="199"/>
        <end position="226"/>
    </location>
</feature>
<organism evidence="4 5">
    <name type="scientific">Enterococcus mundtii</name>
    <dbReference type="NCBI Taxonomy" id="53346"/>
    <lineage>
        <taxon>Bacteria</taxon>
        <taxon>Bacillati</taxon>
        <taxon>Bacillota</taxon>
        <taxon>Bacilli</taxon>
        <taxon>Lactobacillales</taxon>
        <taxon>Enterococcaceae</taxon>
        <taxon>Enterococcus</taxon>
    </lineage>
</organism>
<dbReference type="EMBL" id="NGMS01000004">
    <property type="protein sequence ID" value="OTP24857.1"/>
    <property type="molecule type" value="Genomic_DNA"/>
</dbReference>
<dbReference type="RefSeq" id="WP_086335541.1">
    <property type="nucleotide sequence ID" value="NZ_NGMS01000004.1"/>
</dbReference>
<sequence length="815" mass="93172">MDEGSMTTKLGMDEGSMTTKLEMYIDSIKNFFDLYYVKTNEDVIRKNSPEQIDINLGDGYEERNGDIQKYLTDALDDLWLSERIFRNKIQEAVQIRDDCERIKIEIIRRGGVPKTEGKEYPIPSVEDLRKRNDEISRLRSQWDTLKNHYTKSTIDKERYKKHQELLFKTRVNVTKNGTAEVKTKFSEQKILRRQLADLIIDSRVNIKNLKVNIQELEDIVTKKERKKQLTNVKRTDSTIVKEMDDYGNRYQQASTGIQIKIENVEHKIQEVKVENNLSELTIDSEINTMKSRIQNCKTKFEESMIKDIHELVEPVRGTVVLDKYNVNYSTQDLAVKAKEQFPVEEILDVKKEIERVDIPEEAKLTLGQQEVKMSKDVIDSKKNSELSSITLETDDKKTSDSTSQSATFQKNLDRIDVLQAGENASTSQNVMDTIISNPKKNFFQRIRQLLTRSNGLRVARLLLHLWPLATWPLCTMWASFFLAGPFLALYGLPAAIFLYSVINLSFYLPKIATYIIQYRQQKNKIKIKQRDQSLEVSKDRAINEKQKVEESIEKTHGEKVIQEKIDGLTEKTPIRNRLLQVIKKNIAFLAVAVGGTAAIGSAGIFFMPVILGSVVTPLLLGGTFTFGTVILATTALSIGIQLLDRYMLRRIQNHYSQQETKIEVVTREDSHQFSKDDGFQKNKEHSVPITEKKRASHTDIEHGNYLKFNSEIGEMTVAQVEMHTSIKKKAPTISTEKNNEGLSQVQDKNLAGPSGLQNKNAMGPFSGTNVLSEKKLISFDQKKKLARAKSEEIGTVSIKAIQPNQSKNRSRSFNE</sequence>
<evidence type="ECO:0000256" key="2">
    <source>
        <dbReference type="SAM" id="MobiDB-lite"/>
    </source>
</evidence>
<feature type="region of interest" description="Disordered" evidence="2">
    <location>
        <begin position="787"/>
        <end position="815"/>
    </location>
</feature>
<dbReference type="AlphaFoldDB" id="A0A242KUE3"/>
<feature type="region of interest" description="Disordered" evidence="2">
    <location>
        <begin position="673"/>
        <end position="695"/>
    </location>
</feature>
<evidence type="ECO:0000256" key="1">
    <source>
        <dbReference type="SAM" id="Coils"/>
    </source>
</evidence>
<feature type="transmembrane region" description="Helical" evidence="3">
    <location>
        <begin position="623"/>
        <end position="643"/>
    </location>
</feature>
<dbReference type="Proteomes" id="UP000195024">
    <property type="component" value="Unassembled WGS sequence"/>
</dbReference>
<comment type="caution">
    <text evidence="4">The sequence shown here is derived from an EMBL/GenBank/DDBJ whole genome shotgun (WGS) entry which is preliminary data.</text>
</comment>
<keyword evidence="3" id="KW-0472">Membrane</keyword>
<evidence type="ECO:0000313" key="5">
    <source>
        <dbReference type="Proteomes" id="UP000195024"/>
    </source>
</evidence>
<accession>A0A242KUE3</accession>
<reference evidence="4 5" key="1">
    <citation type="submission" date="2017-05" db="EMBL/GenBank/DDBJ databases">
        <title>The Genome Sequence of Enterococcus mundtii 6B1_DIV0119.</title>
        <authorList>
            <consortium name="The Broad Institute Genomics Platform"/>
            <consortium name="The Broad Institute Genomic Center for Infectious Diseases"/>
            <person name="Earl A."/>
            <person name="Manson A."/>
            <person name="Schwartman J."/>
            <person name="Gilmore M."/>
            <person name="Abouelleil A."/>
            <person name="Cao P."/>
            <person name="Chapman S."/>
            <person name="Cusick C."/>
            <person name="Shea T."/>
            <person name="Young S."/>
            <person name="Neafsey D."/>
            <person name="Nusbaum C."/>
            <person name="Birren B."/>
        </authorList>
    </citation>
    <scope>NUCLEOTIDE SEQUENCE [LARGE SCALE GENOMIC DNA]</scope>
    <source>
        <strain evidence="4 5">6B1_DIV0119</strain>
    </source>
</reference>
<keyword evidence="1" id="KW-0175">Coiled coil</keyword>
<evidence type="ECO:0000256" key="3">
    <source>
        <dbReference type="SAM" id="Phobius"/>
    </source>
</evidence>
<proteinExistence type="predicted"/>
<keyword evidence="3" id="KW-0812">Transmembrane</keyword>